<dbReference type="Pfam" id="PF00800">
    <property type="entry name" value="PDT"/>
    <property type="match status" value="1"/>
</dbReference>
<dbReference type="InterPro" id="IPR045865">
    <property type="entry name" value="ACT-like_dom_sf"/>
</dbReference>
<dbReference type="SUPFAM" id="SSF55021">
    <property type="entry name" value="ACT-like"/>
    <property type="match status" value="1"/>
</dbReference>
<dbReference type="AlphaFoldDB" id="A0A8T2TH05"/>
<evidence type="ECO:0000259" key="6">
    <source>
        <dbReference type="Pfam" id="PF00800"/>
    </source>
</evidence>
<dbReference type="EMBL" id="CM035418">
    <property type="protein sequence ID" value="KAH7421882.1"/>
    <property type="molecule type" value="Genomic_DNA"/>
</dbReference>
<keyword evidence="2" id="KW-0057">Aromatic amino acid biosynthesis</keyword>
<dbReference type="PANTHER" id="PTHR21022">
    <property type="entry name" value="PREPHENATE DEHYDRATASE P PROTEIN"/>
    <property type="match status" value="1"/>
</dbReference>
<accession>A0A8T2TH05</accession>
<gene>
    <name evidence="7" type="ORF">KP509_13G079800</name>
</gene>
<protein>
    <recommendedName>
        <fullName evidence="6">Prephenate dehydratase domain-containing protein</fullName>
    </recommendedName>
</protein>
<dbReference type="InterPro" id="IPR001086">
    <property type="entry name" value="Preph_deHydtase"/>
</dbReference>
<dbReference type="Gene3D" id="3.30.70.260">
    <property type="match status" value="1"/>
</dbReference>
<keyword evidence="3" id="KW-0584">Phenylalanine biosynthesis</keyword>
<keyword evidence="8" id="KW-1185">Reference proteome</keyword>
<reference evidence="7" key="1">
    <citation type="submission" date="2021-08" db="EMBL/GenBank/DDBJ databases">
        <title>WGS assembly of Ceratopteris richardii.</title>
        <authorList>
            <person name="Marchant D.B."/>
            <person name="Chen G."/>
            <person name="Jenkins J."/>
            <person name="Shu S."/>
            <person name="Leebens-Mack J."/>
            <person name="Grimwood J."/>
            <person name="Schmutz J."/>
            <person name="Soltis P."/>
            <person name="Soltis D."/>
            <person name="Chen Z.-H."/>
        </authorList>
    </citation>
    <scope>NUCLEOTIDE SEQUENCE</scope>
    <source>
        <strain evidence="7">Whitten #5841</strain>
        <tissue evidence="7">Leaf</tissue>
    </source>
</reference>
<feature type="domain" description="Prephenate dehydratase" evidence="6">
    <location>
        <begin position="116"/>
        <end position="181"/>
    </location>
</feature>
<evidence type="ECO:0000256" key="1">
    <source>
        <dbReference type="ARBA" id="ARBA00022605"/>
    </source>
</evidence>
<proteinExistence type="predicted"/>
<dbReference type="GO" id="GO:0047769">
    <property type="term" value="F:arogenate dehydratase activity"/>
    <property type="evidence" value="ECO:0007669"/>
    <property type="project" value="TreeGrafter"/>
</dbReference>
<organism evidence="7 8">
    <name type="scientific">Ceratopteris richardii</name>
    <name type="common">Triangle waterfern</name>
    <dbReference type="NCBI Taxonomy" id="49495"/>
    <lineage>
        <taxon>Eukaryota</taxon>
        <taxon>Viridiplantae</taxon>
        <taxon>Streptophyta</taxon>
        <taxon>Embryophyta</taxon>
        <taxon>Tracheophyta</taxon>
        <taxon>Polypodiopsida</taxon>
        <taxon>Polypodiidae</taxon>
        <taxon>Polypodiales</taxon>
        <taxon>Pteridineae</taxon>
        <taxon>Pteridaceae</taxon>
        <taxon>Parkerioideae</taxon>
        <taxon>Ceratopteris</taxon>
    </lineage>
</organism>
<evidence type="ECO:0000313" key="7">
    <source>
        <dbReference type="EMBL" id="KAH7421882.1"/>
    </source>
</evidence>
<evidence type="ECO:0000256" key="2">
    <source>
        <dbReference type="ARBA" id="ARBA00023141"/>
    </source>
</evidence>
<comment type="pathway">
    <text evidence="5">Amino-acid biosynthesis.</text>
</comment>
<dbReference type="GO" id="GO:0009094">
    <property type="term" value="P:L-phenylalanine biosynthetic process"/>
    <property type="evidence" value="ECO:0007669"/>
    <property type="project" value="UniProtKB-KW"/>
</dbReference>
<evidence type="ECO:0000256" key="4">
    <source>
        <dbReference type="ARBA" id="ARBA00023239"/>
    </source>
</evidence>
<sequence length="333" mass="36797">MQQFGLSEGLSVASAQTTSHISASDGHVQRRRNRPHLESLPIARDMHGRSPLQAAVQSLPRMVTKQATLEMPVSDRHLESIAEAREPLRICNWNSGELLQPWGGGIVACESSPTARVLQRAFPQCHPSKYSKPEAALAALEGLEVHRALLPVESSIHGSVHRTYDLLLRYSSVHIVGEAILNRSTNEQDTGFTKGSESEEYARFWVLSRSPCLPPTGPEQQNGVAELSFKTTVAMVLHEGIGALHKVFAAFSFRGIAVNKVESRPWRAQPLFSPQQKKNSEAAFAARFQYVLFVEFESSTASYAAQNVLTNIQEHCSFMRMLGSYPSVFSAVR</sequence>
<evidence type="ECO:0000256" key="5">
    <source>
        <dbReference type="ARBA" id="ARBA00029440"/>
    </source>
</evidence>
<evidence type="ECO:0000313" key="8">
    <source>
        <dbReference type="Proteomes" id="UP000825935"/>
    </source>
</evidence>
<dbReference type="CDD" id="cd04905">
    <property type="entry name" value="ACT_CM-PDT"/>
    <property type="match status" value="1"/>
</dbReference>
<dbReference type="GO" id="GO:0009507">
    <property type="term" value="C:chloroplast"/>
    <property type="evidence" value="ECO:0007669"/>
    <property type="project" value="TreeGrafter"/>
</dbReference>
<keyword evidence="1" id="KW-0028">Amino-acid biosynthesis</keyword>
<dbReference type="PANTHER" id="PTHR21022:SF19">
    <property type="entry name" value="PREPHENATE DEHYDRATASE-RELATED"/>
    <property type="match status" value="1"/>
</dbReference>
<dbReference type="Gene3D" id="3.40.190.10">
    <property type="entry name" value="Periplasmic binding protein-like II"/>
    <property type="match status" value="1"/>
</dbReference>
<dbReference type="Proteomes" id="UP000825935">
    <property type="component" value="Chromosome 13"/>
</dbReference>
<evidence type="ECO:0000256" key="3">
    <source>
        <dbReference type="ARBA" id="ARBA00023222"/>
    </source>
</evidence>
<keyword evidence="4" id="KW-0456">Lyase</keyword>
<comment type="caution">
    <text evidence="7">The sequence shown here is derived from an EMBL/GenBank/DDBJ whole genome shotgun (WGS) entry which is preliminary data.</text>
</comment>
<dbReference type="GO" id="GO:0004664">
    <property type="term" value="F:prephenate dehydratase activity"/>
    <property type="evidence" value="ECO:0007669"/>
    <property type="project" value="InterPro"/>
</dbReference>
<dbReference type="SUPFAM" id="SSF53850">
    <property type="entry name" value="Periplasmic binding protein-like II"/>
    <property type="match status" value="1"/>
</dbReference>
<name>A0A8T2TH05_CERRI</name>
<dbReference type="OrthoDB" id="2414662at2759"/>